<dbReference type="GO" id="GO:0005886">
    <property type="term" value="C:plasma membrane"/>
    <property type="evidence" value="ECO:0007669"/>
    <property type="project" value="TreeGrafter"/>
</dbReference>
<dbReference type="AlphaFoldDB" id="A0A0G2GLA9"/>
<keyword evidence="9" id="KW-1185">Reference proteome</keyword>
<name>A0A0G2GLA9_PHACM</name>
<dbReference type="Gene3D" id="1.20.1250.20">
    <property type="entry name" value="MFS general substrate transporter like domains"/>
    <property type="match status" value="1"/>
</dbReference>
<dbReference type="FunFam" id="1.20.1250.20:FF:000196">
    <property type="entry name" value="MFS toxin efflux pump (AflT)"/>
    <property type="match status" value="1"/>
</dbReference>
<dbReference type="OrthoDB" id="10021397at2759"/>
<keyword evidence="5 7" id="KW-0472">Membrane</keyword>
<dbReference type="InterPro" id="IPR010573">
    <property type="entry name" value="MFS_Str1/Tri12-like"/>
</dbReference>
<feature type="transmembrane region" description="Helical" evidence="7">
    <location>
        <begin position="93"/>
        <end position="112"/>
    </location>
</feature>
<evidence type="ECO:0000256" key="7">
    <source>
        <dbReference type="SAM" id="Phobius"/>
    </source>
</evidence>
<dbReference type="Pfam" id="PF06609">
    <property type="entry name" value="TRI12"/>
    <property type="match status" value="1"/>
</dbReference>
<feature type="transmembrane region" description="Helical" evidence="7">
    <location>
        <begin position="255"/>
        <end position="277"/>
    </location>
</feature>
<dbReference type="InterPro" id="IPR036259">
    <property type="entry name" value="MFS_trans_sf"/>
</dbReference>
<reference evidence="8 9" key="1">
    <citation type="submission" date="2015-05" db="EMBL/GenBank/DDBJ databases">
        <title>Distinctive expansion of gene families associated with plant cell wall degradation and secondary metabolism in the genomes of grapevine trunk pathogens.</title>
        <authorList>
            <person name="Lawrence D.P."/>
            <person name="Travadon R."/>
            <person name="Rolshausen P.E."/>
            <person name="Baumgartner K."/>
        </authorList>
    </citation>
    <scope>NUCLEOTIDE SEQUENCE [LARGE SCALE GENOMIC DNA]</scope>
    <source>
        <strain evidence="8">UCRPC4</strain>
    </source>
</reference>
<keyword evidence="4 7" id="KW-1133">Transmembrane helix</keyword>
<keyword evidence="2" id="KW-0813">Transport</keyword>
<feature type="transmembrane region" description="Helical" evidence="7">
    <location>
        <begin position="43"/>
        <end position="72"/>
    </location>
</feature>
<evidence type="ECO:0000256" key="3">
    <source>
        <dbReference type="ARBA" id="ARBA00022692"/>
    </source>
</evidence>
<feature type="transmembrane region" description="Helical" evidence="7">
    <location>
        <begin position="198"/>
        <end position="216"/>
    </location>
</feature>
<dbReference type="Proteomes" id="UP000053317">
    <property type="component" value="Unassembled WGS sequence"/>
</dbReference>
<reference evidence="8 9" key="2">
    <citation type="submission" date="2015-05" db="EMBL/GenBank/DDBJ databases">
        <authorList>
            <person name="Morales-Cruz A."/>
            <person name="Amrine K.C."/>
            <person name="Cantu D."/>
        </authorList>
    </citation>
    <scope>NUCLEOTIDE SEQUENCE [LARGE SCALE GENOMIC DNA]</scope>
    <source>
        <strain evidence="8">UCRPC4</strain>
    </source>
</reference>
<evidence type="ECO:0000256" key="6">
    <source>
        <dbReference type="SAM" id="MobiDB-lite"/>
    </source>
</evidence>
<dbReference type="GO" id="GO:0022857">
    <property type="term" value="F:transmembrane transporter activity"/>
    <property type="evidence" value="ECO:0007669"/>
    <property type="project" value="InterPro"/>
</dbReference>
<comment type="subcellular location">
    <subcellularLocation>
        <location evidence="1">Membrane</location>
        <topology evidence="1">Multi-pass membrane protein</topology>
    </subcellularLocation>
</comment>
<dbReference type="PANTHER" id="PTHR23501:SF201">
    <property type="entry name" value="MFS AFLATOXIN EFFLUX PUMP"/>
    <property type="match status" value="1"/>
</dbReference>
<proteinExistence type="predicted"/>
<evidence type="ECO:0000256" key="2">
    <source>
        <dbReference type="ARBA" id="ARBA00022448"/>
    </source>
</evidence>
<organism evidence="8 9">
    <name type="scientific">Phaeomoniella chlamydospora</name>
    <name type="common">Phaeoacremonium chlamydosporum</name>
    <dbReference type="NCBI Taxonomy" id="158046"/>
    <lineage>
        <taxon>Eukaryota</taxon>
        <taxon>Fungi</taxon>
        <taxon>Dikarya</taxon>
        <taxon>Ascomycota</taxon>
        <taxon>Pezizomycotina</taxon>
        <taxon>Eurotiomycetes</taxon>
        <taxon>Chaetothyriomycetidae</taxon>
        <taxon>Phaeomoniellales</taxon>
        <taxon>Phaeomoniellaceae</taxon>
        <taxon>Phaeomoniella</taxon>
    </lineage>
</organism>
<feature type="compositionally biased region" description="Basic and acidic residues" evidence="6">
    <location>
        <begin position="394"/>
        <end position="417"/>
    </location>
</feature>
<comment type="caution">
    <text evidence="8">The sequence shown here is derived from an EMBL/GenBank/DDBJ whole genome shotgun (WGS) entry which is preliminary data.</text>
</comment>
<feature type="region of interest" description="Disordered" evidence="6">
    <location>
        <begin position="1"/>
        <end position="28"/>
    </location>
</feature>
<dbReference type="EMBL" id="LCWF01000137">
    <property type="protein sequence ID" value="KKY17700.1"/>
    <property type="molecule type" value="Genomic_DNA"/>
</dbReference>
<evidence type="ECO:0000256" key="4">
    <source>
        <dbReference type="ARBA" id="ARBA00022989"/>
    </source>
</evidence>
<evidence type="ECO:0000256" key="1">
    <source>
        <dbReference type="ARBA" id="ARBA00004141"/>
    </source>
</evidence>
<protein>
    <submittedName>
        <fullName evidence="8">Putative mfs multidrug</fullName>
    </submittedName>
</protein>
<feature type="compositionally biased region" description="Acidic residues" evidence="6">
    <location>
        <begin position="429"/>
        <end position="440"/>
    </location>
</feature>
<dbReference type="PANTHER" id="PTHR23501">
    <property type="entry name" value="MAJOR FACILITATOR SUPERFAMILY"/>
    <property type="match status" value="1"/>
</dbReference>
<feature type="transmembrane region" description="Helical" evidence="7">
    <location>
        <begin position="124"/>
        <end position="141"/>
    </location>
</feature>
<accession>A0A0G2GLA9</accession>
<feature type="transmembrane region" description="Helical" evidence="7">
    <location>
        <begin position="353"/>
        <end position="380"/>
    </location>
</feature>
<feature type="transmembrane region" description="Helical" evidence="7">
    <location>
        <begin position="161"/>
        <end position="186"/>
    </location>
</feature>
<feature type="transmembrane region" description="Helical" evidence="7">
    <location>
        <begin position="289"/>
        <end position="312"/>
    </location>
</feature>
<gene>
    <name evidence="8" type="ORF">UCRPC4_g05333</name>
</gene>
<keyword evidence="3 7" id="KW-0812">Transmembrane</keyword>
<evidence type="ECO:0000313" key="9">
    <source>
        <dbReference type="Proteomes" id="UP000053317"/>
    </source>
</evidence>
<feature type="region of interest" description="Disordered" evidence="6">
    <location>
        <begin position="394"/>
        <end position="448"/>
    </location>
</feature>
<evidence type="ECO:0000256" key="5">
    <source>
        <dbReference type="ARBA" id="ARBA00023136"/>
    </source>
</evidence>
<sequence>MSEERSGKVGQEGGPVAVPSTRTAGTSSEHEYPSLKSVAAGLISVYLAAFIISLYVNLPIGAVSFVLVIFAYHPQPIAKKEMPITEKIARLDPVGTIFFMAGTICLLLALQWGGSTYAWKNARIIVLFILTGILLVAWLFVESRNPGTAIVPPRISLQRTVLSAMINSFFIGGSFMTLIYYLPIWFQSIKGANPLKSGVMTIAMIVPQVIASVVGAKTVQVTGYYNPWIYAGSILTSIGSGLFITFTPTTAHPKWIGYQVIYGLGLGCGFQQGTLAVQNTLSGPDVNIGVSIIILSLTLSGSIFVSVGQTLFSNTLAHHLSNIYGIDAEAIVNAGATAIRDIVPASKLSEVLVAYNAGIVAVFKLNTILACLSMIGAIGIEWKSLKREKAIEDKTEKAEEGLGDKAITRVGPTDRDGVTPLVAPTMVSEGDDESELDKEEYEEKQSRN</sequence>
<feature type="transmembrane region" description="Helical" evidence="7">
    <location>
        <begin position="228"/>
        <end position="249"/>
    </location>
</feature>
<dbReference type="SUPFAM" id="SSF103473">
    <property type="entry name" value="MFS general substrate transporter"/>
    <property type="match status" value="1"/>
</dbReference>
<evidence type="ECO:0000313" key="8">
    <source>
        <dbReference type="EMBL" id="KKY17700.1"/>
    </source>
</evidence>